<protein>
    <submittedName>
        <fullName evidence="1">Uncharacterized protein</fullName>
    </submittedName>
</protein>
<gene>
    <name evidence="1" type="ORF">LCGC14_1182330</name>
</gene>
<organism evidence="1">
    <name type="scientific">marine sediment metagenome</name>
    <dbReference type="NCBI Taxonomy" id="412755"/>
    <lineage>
        <taxon>unclassified sequences</taxon>
        <taxon>metagenomes</taxon>
        <taxon>ecological metagenomes</taxon>
    </lineage>
</organism>
<dbReference type="AlphaFoldDB" id="A0A0F9LLT2"/>
<dbReference type="EMBL" id="LAZR01005934">
    <property type="protein sequence ID" value="KKM96014.1"/>
    <property type="molecule type" value="Genomic_DNA"/>
</dbReference>
<evidence type="ECO:0000313" key="1">
    <source>
        <dbReference type="EMBL" id="KKM96014.1"/>
    </source>
</evidence>
<accession>A0A0F9LLT2</accession>
<comment type="caution">
    <text evidence="1">The sequence shown here is derived from an EMBL/GenBank/DDBJ whole genome shotgun (WGS) entry which is preliminary data.</text>
</comment>
<proteinExistence type="predicted"/>
<reference evidence="1" key="1">
    <citation type="journal article" date="2015" name="Nature">
        <title>Complex archaea that bridge the gap between prokaryotes and eukaryotes.</title>
        <authorList>
            <person name="Spang A."/>
            <person name="Saw J.H."/>
            <person name="Jorgensen S.L."/>
            <person name="Zaremba-Niedzwiedzka K."/>
            <person name="Martijn J."/>
            <person name="Lind A.E."/>
            <person name="van Eijk R."/>
            <person name="Schleper C."/>
            <person name="Guy L."/>
            <person name="Ettema T.J."/>
        </authorList>
    </citation>
    <scope>NUCLEOTIDE SEQUENCE</scope>
</reference>
<sequence length="65" mass="7165">MKTSKVHVSLAIQYASDAIGKIAELVDRSEIDEDALKEKIFVAKTALDRALSSLDRVPMSSDEEE</sequence>
<name>A0A0F9LLT2_9ZZZZ</name>